<keyword evidence="2 5" id="KW-0489">Methyltransferase</keyword>
<dbReference type="InterPro" id="IPR004033">
    <property type="entry name" value="UbiE/COQ5_MeTrFase"/>
</dbReference>
<proteinExistence type="inferred from homology"/>
<dbReference type="NCBIfam" id="TIGR01934">
    <property type="entry name" value="MenG_MenH_UbiE"/>
    <property type="match status" value="1"/>
</dbReference>
<feature type="binding site" evidence="5">
    <location>
        <position position="92"/>
    </location>
    <ligand>
        <name>S-adenosyl-L-methionine</name>
        <dbReference type="ChEBI" id="CHEBI:59789"/>
    </ligand>
</feature>
<dbReference type="InterPro" id="IPR023576">
    <property type="entry name" value="UbiE/COQ5_MeTrFase_CS"/>
</dbReference>
<feature type="binding site" evidence="5">
    <location>
        <position position="72"/>
    </location>
    <ligand>
        <name>S-adenosyl-L-methionine</name>
        <dbReference type="ChEBI" id="CHEBI:59789"/>
    </ligand>
</feature>
<keyword evidence="3 5" id="KW-0808">Transferase</keyword>
<dbReference type="Pfam" id="PF01209">
    <property type="entry name" value="Ubie_methyltran"/>
    <property type="match status" value="1"/>
</dbReference>
<dbReference type="Gene3D" id="3.40.50.150">
    <property type="entry name" value="Vaccinia Virus protein VP39"/>
    <property type="match status" value="1"/>
</dbReference>
<dbReference type="InterPro" id="IPR029063">
    <property type="entry name" value="SAM-dependent_MTases_sf"/>
</dbReference>
<evidence type="ECO:0000256" key="5">
    <source>
        <dbReference type="HAMAP-Rule" id="MF_01813"/>
    </source>
</evidence>
<sequence length="247" mass="28186">MAKFAHDEVVPYQQSEKGKKEQVAEMFNSIAFRYDFLNRFLTAGVDIQWRKKAIRQLKDIQPQLVLDVATGTADVAIMMHRMLKTKKIIGIDISEGMLALGREKLEKLQLTDHITLQTGDSETIHFPDNHFDAITVSFGVRNFAHLDKGMSEMYRVLRPGGKLVVLEFSRPKQPLFRKMCDFYTNVITPGVGRLFANNKDAYQYLNDSVQAFPEGDNFLNIMHEAGFTQTYLKKLSFGICTIYCGSK</sequence>
<dbReference type="EC" id="2.1.1.163" evidence="5"/>
<protein>
    <recommendedName>
        <fullName evidence="5">Demethylmenaquinone methyltransferase</fullName>
        <ecNumber evidence="5">2.1.1.163</ecNumber>
    </recommendedName>
</protein>
<comment type="catalytic activity">
    <reaction evidence="5">
        <text>a 2-demethylmenaquinol + S-adenosyl-L-methionine = a menaquinol + S-adenosyl-L-homocysteine + H(+)</text>
        <dbReference type="Rhea" id="RHEA:42640"/>
        <dbReference type="Rhea" id="RHEA-COMP:9539"/>
        <dbReference type="Rhea" id="RHEA-COMP:9563"/>
        <dbReference type="ChEBI" id="CHEBI:15378"/>
        <dbReference type="ChEBI" id="CHEBI:18151"/>
        <dbReference type="ChEBI" id="CHEBI:55437"/>
        <dbReference type="ChEBI" id="CHEBI:57856"/>
        <dbReference type="ChEBI" id="CHEBI:59789"/>
        <dbReference type="EC" id="2.1.1.163"/>
    </reaction>
</comment>
<feature type="binding site" evidence="5">
    <location>
        <begin position="120"/>
        <end position="121"/>
    </location>
    <ligand>
        <name>S-adenosyl-L-methionine</name>
        <dbReference type="ChEBI" id="CHEBI:59789"/>
    </ligand>
</feature>
<accession>A0AAT9GIP2</accession>
<name>A0AAT9GIP2_9BACT</name>
<evidence type="ECO:0000256" key="2">
    <source>
        <dbReference type="ARBA" id="ARBA00022603"/>
    </source>
</evidence>
<evidence type="ECO:0000256" key="3">
    <source>
        <dbReference type="ARBA" id="ARBA00022679"/>
    </source>
</evidence>
<evidence type="ECO:0000313" key="6">
    <source>
        <dbReference type="EMBL" id="BFG70493.1"/>
    </source>
</evidence>
<dbReference type="PANTHER" id="PTHR43591">
    <property type="entry name" value="METHYLTRANSFERASE"/>
    <property type="match status" value="1"/>
</dbReference>
<dbReference type="GO" id="GO:0032259">
    <property type="term" value="P:methylation"/>
    <property type="evidence" value="ECO:0007669"/>
    <property type="project" value="UniProtKB-KW"/>
</dbReference>
<dbReference type="EMBL" id="AP029612">
    <property type="protein sequence ID" value="BFG70493.1"/>
    <property type="molecule type" value="Genomic_DNA"/>
</dbReference>
<evidence type="ECO:0000256" key="1">
    <source>
        <dbReference type="ARBA" id="ARBA00022428"/>
    </source>
</evidence>
<feature type="binding site" evidence="5">
    <location>
        <position position="137"/>
    </location>
    <ligand>
        <name>S-adenosyl-L-methionine</name>
        <dbReference type="ChEBI" id="CHEBI:59789"/>
    </ligand>
</feature>
<dbReference type="PROSITE" id="PS01184">
    <property type="entry name" value="UBIE_2"/>
    <property type="match status" value="1"/>
</dbReference>
<dbReference type="HAMAP" id="MF_01813">
    <property type="entry name" value="MenG_UbiE_methyltr"/>
    <property type="match status" value="1"/>
</dbReference>
<dbReference type="PANTHER" id="PTHR43591:SF24">
    <property type="entry name" value="2-METHOXY-6-POLYPRENYL-1,4-BENZOQUINOL METHYLASE, MITOCHONDRIAL"/>
    <property type="match status" value="1"/>
</dbReference>
<reference evidence="6" key="1">
    <citation type="submission" date="2024-02" db="EMBL/GenBank/DDBJ databases">
        <title>Sediminibacterium planktonica sp. nov. and Sediminibacterium longus sp. nov., isolated from surface lake and river water.</title>
        <authorList>
            <person name="Watanabe K."/>
            <person name="Takemine S."/>
            <person name="Ishii Y."/>
            <person name="Ogata Y."/>
            <person name="Shindo C."/>
            <person name="Suda W."/>
        </authorList>
    </citation>
    <scope>NUCLEOTIDE SEQUENCE</scope>
    <source>
        <strain evidence="6">KACHI17</strain>
    </source>
</reference>
<dbReference type="NCBIfam" id="NF001244">
    <property type="entry name" value="PRK00216.1-5"/>
    <property type="match status" value="1"/>
</dbReference>
<comment type="pathway">
    <text evidence="5">Quinol/quinone metabolism; menaquinone biosynthesis; menaquinol from 1,4-dihydroxy-2-naphthoate: step 2/2.</text>
</comment>
<organism evidence="6">
    <name type="scientific">Sediminibacterium sp. KACHI17</name>
    <dbReference type="NCBI Taxonomy" id="1751071"/>
    <lineage>
        <taxon>Bacteria</taxon>
        <taxon>Pseudomonadati</taxon>
        <taxon>Bacteroidota</taxon>
        <taxon>Chitinophagia</taxon>
        <taxon>Chitinophagales</taxon>
        <taxon>Chitinophagaceae</taxon>
        <taxon>Sediminibacterium</taxon>
    </lineage>
</organism>
<comment type="function">
    <text evidence="5">Methyltransferase required for the conversion of demethylmenaquinol (DMKH2) to menaquinol (MKH2).</text>
</comment>
<dbReference type="GO" id="GO:0009234">
    <property type="term" value="P:menaquinone biosynthetic process"/>
    <property type="evidence" value="ECO:0007669"/>
    <property type="project" value="UniProtKB-UniRule"/>
</dbReference>
<dbReference type="CDD" id="cd02440">
    <property type="entry name" value="AdoMet_MTases"/>
    <property type="match status" value="1"/>
</dbReference>
<dbReference type="AlphaFoldDB" id="A0AAT9GIP2"/>
<gene>
    <name evidence="6" type="primary">ubiE</name>
    <name evidence="5" type="synonym">menG</name>
    <name evidence="6" type="ORF">KACHI17_13740</name>
</gene>
<dbReference type="PROSITE" id="PS51608">
    <property type="entry name" value="SAM_MT_UBIE"/>
    <property type="match status" value="1"/>
</dbReference>
<dbReference type="SUPFAM" id="SSF53335">
    <property type="entry name" value="S-adenosyl-L-methionine-dependent methyltransferases"/>
    <property type="match status" value="1"/>
</dbReference>
<dbReference type="RefSeq" id="WP_353548135.1">
    <property type="nucleotide sequence ID" value="NZ_AP029612.1"/>
</dbReference>
<evidence type="ECO:0000256" key="4">
    <source>
        <dbReference type="ARBA" id="ARBA00022691"/>
    </source>
</evidence>
<keyword evidence="4 5" id="KW-0949">S-adenosyl-L-methionine</keyword>
<dbReference type="GO" id="GO:0043770">
    <property type="term" value="F:demethylmenaquinone methyltransferase activity"/>
    <property type="evidence" value="ECO:0007669"/>
    <property type="project" value="UniProtKB-UniRule"/>
</dbReference>
<comment type="similarity">
    <text evidence="5">Belongs to the class I-like SAM-binding methyltransferase superfamily. MenG/UbiE family.</text>
</comment>
<keyword evidence="1 5" id="KW-0474">Menaquinone biosynthesis</keyword>